<evidence type="ECO:0000313" key="1">
    <source>
        <dbReference type="EMBL" id="MBC2370545.1"/>
    </source>
</evidence>
<organism evidence="1 2">
    <name type="scientific">Listeria booriae</name>
    <dbReference type="NCBI Taxonomy" id="1552123"/>
    <lineage>
        <taxon>Bacteria</taxon>
        <taxon>Bacillati</taxon>
        <taxon>Bacillota</taxon>
        <taxon>Bacilli</taxon>
        <taxon>Bacillales</taxon>
        <taxon>Listeriaceae</taxon>
        <taxon>Listeria</taxon>
    </lineage>
</organism>
<proteinExistence type="predicted"/>
<name>A0A7X1A3H7_9LIST</name>
<dbReference type="Proteomes" id="UP000546244">
    <property type="component" value="Unassembled WGS sequence"/>
</dbReference>
<gene>
    <name evidence="1" type="ORF">HBP98_00870</name>
</gene>
<reference evidence="1 2" key="1">
    <citation type="submission" date="2020-03" db="EMBL/GenBank/DDBJ databases">
        <title>Soil Listeria distribution.</title>
        <authorList>
            <person name="Liao J."/>
            <person name="Wiedmann M."/>
        </authorList>
    </citation>
    <scope>NUCLEOTIDE SEQUENCE [LARGE SCALE GENOMIC DNA]</scope>
    <source>
        <strain evidence="1 2">FSL L7-1850</strain>
    </source>
</reference>
<dbReference type="EMBL" id="JAARMV010000001">
    <property type="protein sequence ID" value="MBC2370545.1"/>
    <property type="molecule type" value="Genomic_DNA"/>
</dbReference>
<sequence length="95" mass="11453">MKLLKGHSYREYRSLLNNRNDTQIADKWNVSPAELSNWKQENSIYITHSDVKMLKIYRHIQKLIKMGYDRKKICRLMQITTTKYDKVLNDYEGVE</sequence>
<dbReference type="RefSeq" id="WP_185356948.1">
    <property type="nucleotide sequence ID" value="NZ_JAARMV010000001.1"/>
</dbReference>
<accession>A0A7X1A3H7</accession>
<dbReference type="AlphaFoldDB" id="A0A7X1A3H7"/>
<protein>
    <submittedName>
        <fullName evidence="1">Uncharacterized protein</fullName>
    </submittedName>
</protein>
<evidence type="ECO:0000313" key="2">
    <source>
        <dbReference type="Proteomes" id="UP000546244"/>
    </source>
</evidence>
<comment type="caution">
    <text evidence="1">The sequence shown here is derived from an EMBL/GenBank/DDBJ whole genome shotgun (WGS) entry which is preliminary data.</text>
</comment>